<reference evidence="8 9" key="1">
    <citation type="journal article" date="2022" name="Allergy">
        <title>Genome assembly and annotation of Periplaneta americana reveal a comprehensive cockroach allergen profile.</title>
        <authorList>
            <person name="Wang L."/>
            <person name="Xiong Q."/>
            <person name="Saelim N."/>
            <person name="Wang L."/>
            <person name="Nong W."/>
            <person name="Wan A.T."/>
            <person name="Shi M."/>
            <person name="Liu X."/>
            <person name="Cao Q."/>
            <person name="Hui J.H.L."/>
            <person name="Sookrung N."/>
            <person name="Leung T.F."/>
            <person name="Tungtrongchitr A."/>
            <person name="Tsui S.K.W."/>
        </authorList>
    </citation>
    <scope>NUCLEOTIDE SEQUENCE [LARGE SCALE GENOMIC DNA]</scope>
    <source>
        <strain evidence="8">PWHHKU_190912</strain>
    </source>
</reference>
<dbReference type="EMBL" id="JAJSOF020000013">
    <property type="protein sequence ID" value="KAJ4442416.1"/>
    <property type="molecule type" value="Genomic_DNA"/>
</dbReference>
<evidence type="ECO:0000256" key="7">
    <source>
        <dbReference type="RuleBase" id="RU361180"/>
    </source>
</evidence>
<dbReference type="InterPro" id="IPR001661">
    <property type="entry name" value="Glyco_hydro_37"/>
</dbReference>
<gene>
    <name evidence="8" type="ORF">ANN_04002</name>
</gene>
<evidence type="ECO:0000256" key="5">
    <source>
        <dbReference type="ARBA" id="ARBA00022801"/>
    </source>
</evidence>
<keyword evidence="5 7" id="KW-0378">Hydrolase</keyword>
<sequence length="522" mass="60674">MVQNAHIYEDDKTFVDKKQKFHTNETLQYFEDFIAQTGGNPSRLQIEEFVNSTFEDGKELQPYTPVDWTENPAFLQKISDPDLRSWAKDLNEFWKNLTRIMPETVHEHQDQYSIIYVSNPFVIPGGRFREFYYWDTYWIVQGLLLSEMYDTTRGMLENFLSMVARYGFVPNGGRVYYLERSQPPLLIPMVDSYFTATNNVTFLKNNIQLLEAEFQFWMANRTVNITKNGKDYTLARYYAVSEGPRPESYSDDYEHAQELHTEEEKRQFYINIKSAAESGWDFQAGGNITNIQTEYIIPVDLNAFLYLNAALLSKFYKILGNLEKSQHYYNVSEQWKAAVTAVHWNEEQGTWLDYDALNDRPREYFYPSNLAPLWTKCYDPASAAYYASRSVQYVTNSTILDYLGGIPTSFEMTNEQWDYPNAWPPLQIIAIQGLAYTNDPSANNLAYELANNWVHANHKGYRDKHAMFEKYDAVIPGRYGGGGEYDVQTGFGWTNGVIMELLNTYGSTLTSEARSHAYSNRR</sequence>
<evidence type="ECO:0000256" key="6">
    <source>
        <dbReference type="ARBA" id="ARBA00023295"/>
    </source>
</evidence>
<dbReference type="PRINTS" id="PR00744">
    <property type="entry name" value="GLHYDRLASE37"/>
</dbReference>
<name>A0ABQ8T8K2_PERAM</name>
<dbReference type="SUPFAM" id="SSF48208">
    <property type="entry name" value="Six-hairpin glycosidases"/>
    <property type="match status" value="1"/>
</dbReference>
<evidence type="ECO:0000256" key="4">
    <source>
        <dbReference type="ARBA" id="ARBA00019905"/>
    </source>
</evidence>
<evidence type="ECO:0000256" key="1">
    <source>
        <dbReference type="ARBA" id="ARBA00001576"/>
    </source>
</evidence>
<dbReference type="InterPro" id="IPR008928">
    <property type="entry name" value="6-hairpin_glycosidase_sf"/>
</dbReference>
<evidence type="ECO:0000313" key="9">
    <source>
        <dbReference type="Proteomes" id="UP001148838"/>
    </source>
</evidence>
<protein>
    <recommendedName>
        <fullName evidence="4 7">Trehalase</fullName>
        <ecNumber evidence="3 7">3.2.1.28</ecNumber>
    </recommendedName>
    <alternativeName>
        <fullName evidence="7">Alpha-trehalose glucohydrolase</fullName>
    </alternativeName>
</protein>
<evidence type="ECO:0000313" key="8">
    <source>
        <dbReference type="EMBL" id="KAJ4442416.1"/>
    </source>
</evidence>
<comment type="catalytic activity">
    <reaction evidence="1 7">
        <text>alpha,alpha-trehalose + H2O = alpha-D-glucose + beta-D-glucose</text>
        <dbReference type="Rhea" id="RHEA:32675"/>
        <dbReference type="ChEBI" id="CHEBI:15377"/>
        <dbReference type="ChEBI" id="CHEBI:15903"/>
        <dbReference type="ChEBI" id="CHEBI:16551"/>
        <dbReference type="ChEBI" id="CHEBI:17925"/>
        <dbReference type="EC" id="3.2.1.28"/>
    </reaction>
</comment>
<dbReference type="EC" id="3.2.1.28" evidence="3 7"/>
<evidence type="ECO:0000256" key="3">
    <source>
        <dbReference type="ARBA" id="ARBA00012757"/>
    </source>
</evidence>
<dbReference type="Gene3D" id="1.50.10.10">
    <property type="match status" value="1"/>
</dbReference>
<proteinExistence type="inferred from homology"/>
<dbReference type="PROSITE" id="PS00927">
    <property type="entry name" value="TREHALASE_1"/>
    <property type="match status" value="1"/>
</dbReference>
<dbReference type="PANTHER" id="PTHR23403">
    <property type="entry name" value="TREHALASE"/>
    <property type="match status" value="1"/>
</dbReference>
<dbReference type="PROSITE" id="PS00928">
    <property type="entry name" value="TREHALASE_2"/>
    <property type="match status" value="1"/>
</dbReference>
<comment type="caution">
    <text evidence="8">The sequence shown here is derived from an EMBL/GenBank/DDBJ whole genome shotgun (WGS) entry which is preliminary data.</text>
</comment>
<comment type="similarity">
    <text evidence="2 7">Belongs to the glycosyl hydrolase 37 family.</text>
</comment>
<dbReference type="InterPro" id="IPR012341">
    <property type="entry name" value="6hp_glycosidase-like_sf"/>
</dbReference>
<organism evidence="8 9">
    <name type="scientific">Periplaneta americana</name>
    <name type="common">American cockroach</name>
    <name type="synonym">Blatta americana</name>
    <dbReference type="NCBI Taxonomy" id="6978"/>
    <lineage>
        <taxon>Eukaryota</taxon>
        <taxon>Metazoa</taxon>
        <taxon>Ecdysozoa</taxon>
        <taxon>Arthropoda</taxon>
        <taxon>Hexapoda</taxon>
        <taxon>Insecta</taxon>
        <taxon>Pterygota</taxon>
        <taxon>Neoptera</taxon>
        <taxon>Polyneoptera</taxon>
        <taxon>Dictyoptera</taxon>
        <taxon>Blattodea</taxon>
        <taxon>Blattoidea</taxon>
        <taxon>Blattidae</taxon>
        <taxon>Blattinae</taxon>
        <taxon>Periplaneta</taxon>
    </lineage>
</organism>
<accession>A0ABQ8T8K2</accession>
<evidence type="ECO:0000256" key="2">
    <source>
        <dbReference type="ARBA" id="ARBA00005615"/>
    </source>
</evidence>
<dbReference type="Pfam" id="PF01204">
    <property type="entry name" value="Trehalase"/>
    <property type="match status" value="1"/>
</dbReference>
<keyword evidence="6 7" id="KW-0326">Glycosidase</keyword>
<dbReference type="PANTHER" id="PTHR23403:SF1">
    <property type="entry name" value="TREHALASE"/>
    <property type="match status" value="1"/>
</dbReference>
<dbReference type="Proteomes" id="UP001148838">
    <property type="component" value="Unassembled WGS sequence"/>
</dbReference>
<dbReference type="InterPro" id="IPR018232">
    <property type="entry name" value="Glyco_hydro_37_CS"/>
</dbReference>
<keyword evidence="9" id="KW-1185">Reference proteome</keyword>